<organism evidence="7 8">
    <name type="scientific">Dyadobacter subterraneus</name>
    <dbReference type="NCBI Taxonomy" id="2773304"/>
    <lineage>
        <taxon>Bacteria</taxon>
        <taxon>Pseudomonadati</taxon>
        <taxon>Bacteroidota</taxon>
        <taxon>Cytophagia</taxon>
        <taxon>Cytophagales</taxon>
        <taxon>Spirosomataceae</taxon>
        <taxon>Dyadobacter</taxon>
    </lineage>
</organism>
<dbReference type="InterPro" id="IPR058626">
    <property type="entry name" value="MdtA-like_b-barrel"/>
</dbReference>
<dbReference type="Gene3D" id="2.40.420.20">
    <property type="match status" value="1"/>
</dbReference>
<accession>A0ABR9W761</accession>
<dbReference type="EMBL" id="JACYGY010000001">
    <property type="protein sequence ID" value="MBE9461306.1"/>
    <property type="molecule type" value="Genomic_DNA"/>
</dbReference>
<evidence type="ECO:0000256" key="2">
    <source>
        <dbReference type="ARBA" id="ARBA00009477"/>
    </source>
</evidence>
<dbReference type="Gene3D" id="2.40.50.100">
    <property type="match status" value="1"/>
</dbReference>
<dbReference type="Gene3D" id="2.40.30.170">
    <property type="match status" value="1"/>
</dbReference>
<dbReference type="InterPro" id="IPR058627">
    <property type="entry name" value="MdtA-like_C"/>
</dbReference>
<evidence type="ECO:0000259" key="6">
    <source>
        <dbReference type="Pfam" id="PF25967"/>
    </source>
</evidence>
<dbReference type="PANTHER" id="PTHR30158">
    <property type="entry name" value="ACRA/E-RELATED COMPONENT OF DRUG EFFLUX TRANSPORTER"/>
    <property type="match status" value="1"/>
</dbReference>
<dbReference type="Pfam" id="PF25967">
    <property type="entry name" value="RND-MFP_C"/>
    <property type="match status" value="1"/>
</dbReference>
<evidence type="ECO:0000259" key="4">
    <source>
        <dbReference type="Pfam" id="PF25917"/>
    </source>
</evidence>
<dbReference type="Pfam" id="PF25917">
    <property type="entry name" value="BSH_RND"/>
    <property type="match status" value="1"/>
</dbReference>
<feature type="domain" description="Multidrug resistance protein MdtA-like C-terminal permuted SH3" evidence="6">
    <location>
        <begin position="293"/>
        <end position="353"/>
    </location>
</feature>
<feature type="domain" description="Multidrug resistance protein MdtA-like beta-barrel" evidence="5">
    <location>
        <begin position="202"/>
        <end position="287"/>
    </location>
</feature>
<evidence type="ECO:0000313" key="8">
    <source>
        <dbReference type="Proteomes" id="UP000634134"/>
    </source>
</evidence>
<evidence type="ECO:0000256" key="1">
    <source>
        <dbReference type="ARBA" id="ARBA00004196"/>
    </source>
</evidence>
<evidence type="ECO:0000259" key="3">
    <source>
        <dbReference type="Pfam" id="PF25876"/>
    </source>
</evidence>
<evidence type="ECO:0000259" key="5">
    <source>
        <dbReference type="Pfam" id="PF25944"/>
    </source>
</evidence>
<sequence>MKTSIYVAASLLWACAPKNQDAPNRPPTLPVSTVVASSVTTYQDYPASIEGIVNVEIRPQVSGILERIYVDEGKFVHAGTVLFKIDDKPFQATLSNAMAGLHAAQAALINANLEVEKLTPLVTNKVIAEYQLKTAKATSQLAEANVEQANALISTAKINLGYTLIKAPVSGYVGRILKKQGTLISPQDPDELIQVSNVSNLHVYFSLAEKDFVTFKDQYAGQSIEEKMKNLPPVSLLLANNSIYPIKGKIDAVDGQFDKNTGAITVRANFPNPQGILRSGNTGKVQLGVLHSNILLVPQSATAEIQNKVLVYVVSNNNKVKKQPISIIARSGENYLVDGGIKAGDKIVLSGFDNLPEGAVIQPGNPPGKETVAKN</sequence>
<dbReference type="Pfam" id="PF25876">
    <property type="entry name" value="HH_MFP_RND"/>
    <property type="match status" value="1"/>
</dbReference>
<name>A0ABR9W761_9BACT</name>
<dbReference type="InterPro" id="IPR006143">
    <property type="entry name" value="RND_pump_MFP"/>
</dbReference>
<gene>
    <name evidence="7" type="ORF">IEE83_05360</name>
</gene>
<dbReference type="InterPro" id="IPR058624">
    <property type="entry name" value="MdtA-like_HH"/>
</dbReference>
<dbReference type="Pfam" id="PF25944">
    <property type="entry name" value="Beta-barrel_RND"/>
    <property type="match status" value="1"/>
</dbReference>
<dbReference type="SUPFAM" id="SSF111369">
    <property type="entry name" value="HlyD-like secretion proteins"/>
    <property type="match status" value="1"/>
</dbReference>
<feature type="domain" description="Multidrug resistance protein MdtA-like barrel-sandwich hybrid" evidence="4">
    <location>
        <begin position="55"/>
        <end position="194"/>
    </location>
</feature>
<evidence type="ECO:0000313" key="7">
    <source>
        <dbReference type="EMBL" id="MBE9461306.1"/>
    </source>
</evidence>
<comment type="similarity">
    <text evidence="2">Belongs to the membrane fusion protein (MFP) (TC 8.A.1) family.</text>
</comment>
<comment type="caution">
    <text evidence="7">The sequence shown here is derived from an EMBL/GenBank/DDBJ whole genome shotgun (WGS) entry which is preliminary data.</text>
</comment>
<dbReference type="RefSeq" id="WP_194119578.1">
    <property type="nucleotide sequence ID" value="NZ_JACYGY010000001.1"/>
</dbReference>
<protein>
    <submittedName>
        <fullName evidence="7">Efflux RND transporter periplasmic adaptor subunit</fullName>
    </submittedName>
</protein>
<comment type="subcellular location">
    <subcellularLocation>
        <location evidence="1">Cell envelope</location>
    </subcellularLocation>
</comment>
<dbReference type="Proteomes" id="UP000634134">
    <property type="component" value="Unassembled WGS sequence"/>
</dbReference>
<reference evidence="8" key="1">
    <citation type="submission" date="2023-07" db="EMBL/GenBank/DDBJ databases">
        <title>Dyadobacter sp. nov 'subterranea' isolated from contaminted grondwater.</title>
        <authorList>
            <person name="Szabo I."/>
            <person name="Al-Omari J."/>
            <person name="Szerdahelyi S.G."/>
            <person name="Rado J."/>
        </authorList>
    </citation>
    <scope>NUCLEOTIDE SEQUENCE [LARGE SCALE GENOMIC DNA]</scope>
    <source>
        <strain evidence="8">UP-52</strain>
    </source>
</reference>
<dbReference type="PANTHER" id="PTHR30158:SF23">
    <property type="entry name" value="MULTIDRUG RESISTANCE PROTEIN MEXA"/>
    <property type="match status" value="1"/>
</dbReference>
<dbReference type="Gene3D" id="1.10.287.470">
    <property type="entry name" value="Helix hairpin bin"/>
    <property type="match status" value="1"/>
</dbReference>
<proteinExistence type="inferred from homology"/>
<dbReference type="InterPro" id="IPR058625">
    <property type="entry name" value="MdtA-like_BSH"/>
</dbReference>
<dbReference type="NCBIfam" id="TIGR01730">
    <property type="entry name" value="RND_mfp"/>
    <property type="match status" value="1"/>
</dbReference>
<feature type="domain" description="Multidrug resistance protein MdtA-like alpha-helical hairpin" evidence="3">
    <location>
        <begin position="94"/>
        <end position="163"/>
    </location>
</feature>
<keyword evidence="8" id="KW-1185">Reference proteome</keyword>